<evidence type="ECO:0000313" key="2">
    <source>
        <dbReference type="Proteomes" id="UP000814033"/>
    </source>
</evidence>
<gene>
    <name evidence="1" type="ORF">FA95DRAFT_1614406</name>
</gene>
<accession>A0ACB8R059</accession>
<proteinExistence type="predicted"/>
<dbReference type="Proteomes" id="UP000814033">
    <property type="component" value="Unassembled WGS sequence"/>
</dbReference>
<keyword evidence="2" id="KW-1185">Reference proteome</keyword>
<sequence length="111" mass="13013">LVLDILPSTAYVLPINLRHLGYHFHGIYHDQEEGVRRLLYALLRNHERAYNLPILLDAARALPKLNLFTATRYSSQAVLEEIERWCREGGVEFVVHPEPGCFRRPRHVDWI</sequence>
<dbReference type="EMBL" id="MU277146">
    <property type="protein sequence ID" value="KAI0037277.1"/>
    <property type="molecule type" value="Genomic_DNA"/>
</dbReference>
<reference evidence="1" key="2">
    <citation type="journal article" date="2022" name="New Phytol.">
        <title>Evolutionary transition to the ectomycorrhizal habit in the genomes of a hyperdiverse lineage of mushroom-forming fungi.</title>
        <authorList>
            <person name="Looney B."/>
            <person name="Miyauchi S."/>
            <person name="Morin E."/>
            <person name="Drula E."/>
            <person name="Courty P.E."/>
            <person name="Kohler A."/>
            <person name="Kuo A."/>
            <person name="LaButti K."/>
            <person name="Pangilinan J."/>
            <person name="Lipzen A."/>
            <person name="Riley R."/>
            <person name="Andreopoulos W."/>
            <person name="He G."/>
            <person name="Johnson J."/>
            <person name="Nolan M."/>
            <person name="Tritt A."/>
            <person name="Barry K.W."/>
            <person name="Grigoriev I.V."/>
            <person name="Nagy L.G."/>
            <person name="Hibbett D."/>
            <person name="Henrissat B."/>
            <person name="Matheny P.B."/>
            <person name="Labbe J."/>
            <person name="Martin F.M."/>
        </authorList>
    </citation>
    <scope>NUCLEOTIDE SEQUENCE</scope>
    <source>
        <strain evidence="1">FP105234-sp</strain>
    </source>
</reference>
<reference evidence="1" key="1">
    <citation type="submission" date="2021-02" db="EMBL/GenBank/DDBJ databases">
        <authorList>
            <consortium name="DOE Joint Genome Institute"/>
            <person name="Ahrendt S."/>
            <person name="Looney B.P."/>
            <person name="Miyauchi S."/>
            <person name="Morin E."/>
            <person name="Drula E."/>
            <person name="Courty P.E."/>
            <person name="Chicoki N."/>
            <person name="Fauchery L."/>
            <person name="Kohler A."/>
            <person name="Kuo A."/>
            <person name="Labutti K."/>
            <person name="Pangilinan J."/>
            <person name="Lipzen A."/>
            <person name="Riley R."/>
            <person name="Andreopoulos W."/>
            <person name="He G."/>
            <person name="Johnson J."/>
            <person name="Barry K.W."/>
            <person name="Grigoriev I.V."/>
            <person name="Nagy L."/>
            <person name="Hibbett D."/>
            <person name="Henrissat B."/>
            <person name="Matheny P.B."/>
            <person name="Labbe J."/>
            <person name="Martin F."/>
        </authorList>
    </citation>
    <scope>NUCLEOTIDE SEQUENCE</scope>
    <source>
        <strain evidence="1">FP105234-sp</strain>
    </source>
</reference>
<feature type="non-terminal residue" evidence="1">
    <location>
        <position position="1"/>
    </location>
</feature>
<organism evidence="1 2">
    <name type="scientific">Auriscalpium vulgare</name>
    <dbReference type="NCBI Taxonomy" id="40419"/>
    <lineage>
        <taxon>Eukaryota</taxon>
        <taxon>Fungi</taxon>
        <taxon>Dikarya</taxon>
        <taxon>Basidiomycota</taxon>
        <taxon>Agaricomycotina</taxon>
        <taxon>Agaricomycetes</taxon>
        <taxon>Russulales</taxon>
        <taxon>Auriscalpiaceae</taxon>
        <taxon>Auriscalpium</taxon>
    </lineage>
</organism>
<evidence type="ECO:0000313" key="1">
    <source>
        <dbReference type="EMBL" id="KAI0037277.1"/>
    </source>
</evidence>
<comment type="caution">
    <text evidence="1">The sequence shown here is derived from an EMBL/GenBank/DDBJ whole genome shotgun (WGS) entry which is preliminary data.</text>
</comment>
<protein>
    <submittedName>
        <fullName evidence="1">Uncharacterized protein</fullName>
    </submittedName>
</protein>
<name>A0ACB8R059_9AGAM</name>